<evidence type="ECO:0000313" key="2">
    <source>
        <dbReference type="Proteomes" id="UP000265120"/>
    </source>
</evidence>
<dbReference type="PANTHER" id="PTHR33962">
    <property type="entry name" value="RECQ-MEDIATED GENOME INSTABILITY PROTEIN 2 RMI2"/>
    <property type="match status" value="1"/>
</dbReference>
<protein>
    <submittedName>
        <fullName evidence="1">RecQ mediated genome instability 2</fullName>
    </submittedName>
</protein>
<dbReference type="RefSeq" id="XP_008327503.1">
    <property type="nucleotide sequence ID" value="XM_008329281.3"/>
</dbReference>
<evidence type="ECO:0000313" key="1">
    <source>
        <dbReference type="Ensembl" id="ENSCSEP00000033022.1"/>
    </source>
</evidence>
<dbReference type="GO" id="GO:0016607">
    <property type="term" value="C:nuclear speck"/>
    <property type="evidence" value="ECO:0007669"/>
    <property type="project" value="TreeGrafter"/>
</dbReference>
<name>A0A3P8X2F5_CYNSE</name>
<dbReference type="GO" id="GO:2000042">
    <property type="term" value="P:negative regulation of double-strand break repair via homologous recombination"/>
    <property type="evidence" value="ECO:0007669"/>
    <property type="project" value="TreeGrafter"/>
</dbReference>
<sequence>MSTLETTRVEKKRPPPVKVFSAQLKTAAVSGDGWVVRLDRGRSLPVTLVWMQGTVLDVQLEQNTVLLMDETGTFAVQGVNNIPRGKPCLSQGKYVMVMGVIQAVSPEPVIRAVKMADLSEKTAIHRQMWKLEVEELQHVLCSLAAGMDAAPTVICATEEKPAQ</sequence>
<dbReference type="KEGG" id="csem:103392634"/>
<organism evidence="1 2">
    <name type="scientific">Cynoglossus semilaevis</name>
    <name type="common">Tongue sole</name>
    <dbReference type="NCBI Taxonomy" id="244447"/>
    <lineage>
        <taxon>Eukaryota</taxon>
        <taxon>Metazoa</taxon>
        <taxon>Chordata</taxon>
        <taxon>Craniata</taxon>
        <taxon>Vertebrata</taxon>
        <taxon>Euteleostomi</taxon>
        <taxon>Actinopterygii</taxon>
        <taxon>Neopterygii</taxon>
        <taxon>Teleostei</taxon>
        <taxon>Neoteleostei</taxon>
        <taxon>Acanthomorphata</taxon>
        <taxon>Carangaria</taxon>
        <taxon>Pleuronectiformes</taxon>
        <taxon>Pleuronectoidei</taxon>
        <taxon>Cynoglossidae</taxon>
        <taxon>Cynoglossinae</taxon>
        <taxon>Cynoglossus</taxon>
    </lineage>
</organism>
<reference evidence="1 2" key="1">
    <citation type="journal article" date="2014" name="Nat. Genet.">
        <title>Whole-genome sequence of a flatfish provides insights into ZW sex chromosome evolution and adaptation to a benthic lifestyle.</title>
        <authorList>
            <person name="Chen S."/>
            <person name="Zhang G."/>
            <person name="Shao C."/>
            <person name="Huang Q."/>
            <person name="Liu G."/>
            <person name="Zhang P."/>
            <person name="Song W."/>
            <person name="An N."/>
            <person name="Chalopin D."/>
            <person name="Volff J.N."/>
            <person name="Hong Y."/>
            <person name="Li Q."/>
            <person name="Sha Z."/>
            <person name="Zhou H."/>
            <person name="Xie M."/>
            <person name="Yu Q."/>
            <person name="Liu Y."/>
            <person name="Xiang H."/>
            <person name="Wang N."/>
            <person name="Wu K."/>
            <person name="Yang C."/>
            <person name="Zhou Q."/>
            <person name="Liao X."/>
            <person name="Yang L."/>
            <person name="Hu Q."/>
            <person name="Zhang J."/>
            <person name="Meng L."/>
            <person name="Jin L."/>
            <person name="Tian Y."/>
            <person name="Lian J."/>
            <person name="Yang J."/>
            <person name="Miao G."/>
            <person name="Liu S."/>
            <person name="Liang Z."/>
            <person name="Yan F."/>
            <person name="Li Y."/>
            <person name="Sun B."/>
            <person name="Zhang H."/>
            <person name="Zhang J."/>
            <person name="Zhu Y."/>
            <person name="Du M."/>
            <person name="Zhao Y."/>
            <person name="Schartl M."/>
            <person name="Tang Q."/>
            <person name="Wang J."/>
        </authorList>
    </citation>
    <scope>NUCLEOTIDE SEQUENCE</scope>
</reference>
<dbReference type="STRING" id="244447.ENSCSEP00000033022"/>
<dbReference type="GeneTree" id="ENSGT00390000001653"/>
<dbReference type="GO" id="GO:0033045">
    <property type="term" value="P:regulation of sister chromatid segregation"/>
    <property type="evidence" value="ECO:0007669"/>
    <property type="project" value="TreeGrafter"/>
</dbReference>
<dbReference type="FunCoup" id="A0A3P8X2F5">
    <property type="interactions" value="724"/>
</dbReference>
<dbReference type="GeneID" id="103392634"/>
<dbReference type="GO" id="GO:0006281">
    <property type="term" value="P:DNA repair"/>
    <property type="evidence" value="ECO:0007669"/>
    <property type="project" value="TreeGrafter"/>
</dbReference>
<dbReference type="InParanoid" id="A0A3P8X2F5"/>
<dbReference type="InterPro" id="IPR012340">
    <property type="entry name" value="NA-bd_OB-fold"/>
</dbReference>
<dbReference type="OrthoDB" id="10024265at2759"/>
<dbReference type="OMA" id="RVSLVWM"/>
<reference evidence="1" key="2">
    <citation type="submission" date="2025-08" db="UniProtKB">
        <authorList>
            <consortium name="Ensembl"/>
        </authorList>
    </citation>
    <scope>IDENTIFICATION</scope>
</reference>
<dbReference type="PANTHER" id="PTHR33962:SF1">
    <property type="entry name" value="RECQ-MEDIATED GENOME INSTABILITY PROTEIN 2"/>
    <property type="match status" value="1"/>
</dbReference>
<reference evidence="1" key="3">
    <citation type="submission" date="2025-09" db="UniProtKB">
        <authorList>
            <consortium name="Ensembl"/>
        </authorList>
    </citation>
    <scope>IDENTIFICATION</scope>
</reference>
<dbReference type="Pfam" id="PF16100">
    <property type="entry name" value="RMI2"/>
    <property type="match status" value="1"/>
</dbReference>
<proteinExistence type="predicted"/>
<dbReference type="Ensembl" id="ENSCSET00000033446.1">
    <property type="protein sequence ID" value="ENSCSEP00000033022.1"/>
    <property type="gene ID" value="ENSCSEG00000021199.1"/>
</dbReference>
<dbReference type="AlphaFoldDB" id="A0A3P8X2F5"/>
<keyword evidence="2" id="KW-1185">Reference proteome</keyword>
<accession>A0A3P8X2F5</accession>
<dbReference type="CTD" id="116028"/>
<dbReference type="GO" id="GO:0005829">
    <property type="term" value="C:cytosol"/>
    <property type="evidence" value="ECO:0007669"/>
    <property type="project" value="TreeGrafter"/>
</dbReference>
<dbReference type="Proteomes" id="UP000265120">
    <property type="component" value="Chromosome 17"/>
</dbReference>
<dbReference type="Gene3D" id="2.40.50.140">
    <property type="entry name" value="Nucleic acid-binding proteins"/>
    <property type="match status" value="1"/>
</dbReference>
<dbReference type="GO" id="GO:0043007">
    <property type="term" value="P:maintenance of rDNA"/>
    <property type="evidence" value="ECO:0007669"/>
    <property type="project" value="TreeGrafter"/>
</dbReference>
<dbReference type="InterPro" id="IPR032245">
    <property type="entry name" value="RMI2"/>
</dbReference>